<feature type="chain" id="PRO_5038874029" evidence="1">
    <location>
        <begin position="37"/>
        <end position="398"/>
    </location>
</feature>
<dbReference type="PANTHER" id="PTHR46825">
    <property type="entry name" value="D-ALANYL-D-ALANINE-CARBOXYPEPTIDASE/ENDOPEPTIDASE AMPH"/>
    <property type="match status" value="1"/>
</dbReference>
<dbReference type="RefSeq" id="WP_133977760.1">
    <property type="nucleotide sequence ID" value="NZ_SOCE01000001.1"/>
</dbReference>
<sequence length="398" mass="42705">MTEPSRPDLKHRIRLSGKRFAVAVTAVAALTGLAGAANLTSAAPEAEAATSRPHSAVQGSLDKLVQGNSFPGAIATVRDRSGHVRTYTAGVADRTTGARIAPDGRVRIGSNTKPFTSTVVLQLVGEGKIGLDTPIEKYLPGMVRGNGIDGRRITVRQVLQHTSGIPDYDDILVDFLPLQHTYWEPREMVDVALRRKASFPPGKGWEYSNTNYILAGLIAQKVTGRPIGEEITRRVINRAGLRDTYWPALGDQRILGPHPHGYYKTTPDGKEADVTELDPSLGWSAGQMISTPADLNRFFTALIDGKLLKPAQLKEMLTTVDAPDFDVVGGSRYGLGIAQLKLSCGGTAWTHGGDIFGFETRNAVTTDGREAAIAVTAMPTTIDDAKRVAHSLDTALCS</sequence>
<evidence type="ECO:0000313" key="4">
    <source>
        <dbReference type="Proteomes" id="UP000295151"/>
    </source>
</evidence>
<evidence type="ECO:0000259" key="2">
    <source>
        <dbReference type="Pfam" id="PF00144"/>
    </source>
</evidence>
<dbReference type="InterPro" id="IPR001466">
    <property type="entry name" value="Beta-lactam-related"/>
</dbReference>
<evidence type="ECO:0000313" key="3">
    <source>
        <dbReference type="EMBL" id="TDU88076.1"/>
    </source>
</evidence>
<dbReference type="InterPro" id="IPR012338">
    <property type="entry name" value="Beta-lactam/transpept-like"/>
</dbReference>
<proteinExistence type="predicted"/>
<dbReference type="AlphaFoldDB" id="A0A4R7T9N8"/>
<reference evidence="3 4" key="1">
    <citation type="submission" date="2019-03" db="EMBL/GenBank/DDBJ databases">
        <title>Genomic Encyclopedia of Type Strains, Phase III (KMG-III): the genomes of soil and plant-associated and newly described type strains.</title>
        <authorList>
            <person name="Whitman W."/>
        </authorList>
    </citation>
    <scope>NUCLEOTIDE SEQUENCE [LARGE SCALE GENOMIC DNA]</scope>
    <source>
        <strain evidence="3 4">VKM Ac-2575</strain>
    </source>
</reference>
<keyword evidence="1" id="KW-0732">Signal</keyword>
<dbReference type="InterPro" id="IPR050491">
    <property type="entry name" value="AmpC-like"/>
</dbReference>
<gene>
    <name evidence="3" type="ORF">EV138_1615</name>
</gene>
<evidence type="ECO:0000256" key="1">
    <source>
        <dbReference type="SAM" id="SignalP"/>
    </source>
</evidence>
<name>A0A4R7T9N8_9ACTN</name>
<dbReference type="Proteomes" id="UP000295151">
    <property type="component" value="Unassembled WGS sequence"/>
</dbReference>
<protein>
    <submittedName>
        <fullName evidence="3">D-alanyl-D-alanine carboxypeptidase</fullName>
    </submittedName>
</protein>
<keyword evidence="4" id="KW-1185">Reference proteome</keyword>
<keyword evidence="3" id="KW-0645">Protease</keyword>
<comment type="caution">
    <text evidence="3">The sequence shown here is derived from an EMBL/GenBank/DDBJ whole genome shotgun (WGS) entry which is preliminary data.</text>
</comment>
<feature type="domain" description="Beta-lactamase-related" evidence="2">
    <location>
        <begin position="62"/>
        <end position="384"/>
    </location>
</feature>
<dbReference type="OrthoDB" id="9809635at2"/>
<feature type="signal peptide" evidence="1">
    <location>
        <begin position="1"/>
        <end position="36"/>
    </location>
</feature>
<accession>A0A4R7T9N8</accession>
<dbReference type="EMBL" id="SOCE01000001">
    <property type="protein sequence ID" value="TDU88076.1"/>
    <property type="molecule type" value="Genomic_DNA"/>
</dbReference>
<dbReference type="GO" id="GO:0004180">
    <property type="term" value="F:carboxypeptidase activity"/>
    <property type="evidence" value="ECO:0007669"/>
    <property type="project" value="UniProtKB-KW"/>
</dbReference>
<organism evidence="3 4">
    <name type="scientific">Kribbella voronezhensis</name>
    <dbReference type="NCBI Taxonomy" id="2512212"/>
    <lineage>
        <taxon>Bacteria</taxon>
        <taxon>Bacillati</taxon>
        <taxon>Actinomycetota</taxon>
        <taxon>Actinomycetes</taxon>
        <taxon>Propionibacteriales</taxon>
        <taxon>Kribbellaceae</taxon>
        <taxon>Kribbella</taxon>
    </lineage>
</organism>
<dbReference type="Pfam" id="PF00144">
    <property type="entry name" value="Beta-lactamase"/>
    <property type="match status" value="1"/>
</dbReference>
<keyword evidence="3" id="KW-0378">Hydrolase</keyword>
<keyword evidence="3" id="KW-0121">Carboxypeptidase</keyword>
<dbReference type="PANTHER" id="PTHR46825:SF7">
    <property type="entry name" value="D-ALANYL-D-ALANINE CARBOXYPEPTIDASE"/>
    <property type="match status" value="1"/>
</dbReference>
<dbReference type="SUPFAM" id="SSF56601">
    <property type="entry name" value="beta-lactamase/transpeptidase-like"/>
    <property type="match status" value="1"/>
</dbReference>
<dbReference type="Gene3D" id="3.40.710.10">
    <property type="entry name" value="DD-peptidase/beta-lactamase superfamily"/>
    <property type="match status" value="1"/>
</dbReference>